<dbReference type="EMBL" id="BMJY01000002">
    <property type="protein sequence ID" value="GGH37042.1"/>
    <property type="molecule type" value="Genomic_DNA"/>
</dbReference>
<feature type="domain" description="Phosphogluconate dehydrogenase NAD-binding putative C-terminal" evidence="2">
    <location>
        <begin position="177"/>
        <end position="247"/>
    </location>
</feature>
<dbReference type="InterPro" id="IPR008927">
    <property type="entry name" value="6-PGluconate_DH-like_C_sf"/>
</dbReference>
<dbReference type="InterPro" id="IPR006115">
    <property type="entry name" value="6PGDH_NADP-bd"/>
</dbReference>
<dbReference type="Pfam" id="PF09130">
    <property type="entry name" value="DUF1932"/>
    <property type="match status" value="1"/>
</dbReference>
<organism evidence="3 4">
    <name type="scientific">Microbacterium album</name>
    <dbReference type="NCBI Taxonomy" id="2053191"/>
    <lineage>
        <taxon>Bacteria</taxon>
        <taxon>Bacillati</taxon>
        <taxon>Actinomycetota</taxon>
        <taxon>Actinomycetes</taxon>
        <taxon>Micrococcales</taxon>
        <taxon>Microbacteriaceae</taxon>
        <taxon>Microbacterium</taxon>
    </lineage>
</organism>
<dbReference type="GO" id="GO:0050661">
    <property type="term" value="F:NADP binding"/>
    <property type="evidence" value="ECO:0007669"/>
    <property type="project" value="InterPro"/>
</dbReference>
<keyword evidence="4" id="KW-1185">Reference proteome</keyword>
<dbReference type="InterPro" id="IPR013328">
    <property type="entry name" value="6PGD_dom2"/>
</dbReference>
<evidence type="ECO:0000313" key="3">
    <source>
        <dbReference type="EMBL" id="GGH37042.1"/>
    </source>
</evidence>
<evidence type="ECO:0000259" key="1">
    <source>
        <dbReference type="Pfam" id="PF03446"/>
    </source>
</evidence>
<accession>A0A917ID96</accession>
<dbReference type="InterPro" id="IPR015814">
    <property type="entry name" value="Pgluconate_DH_NAD-bd_C"/>
</dbReference>
<dbReference type="InterPro" id="IPR036291">
    <property type="entry name" value="NAD(P)-bd_dom_sf"/>
</dbReference>
<dbReference type="Gene3D" id="3.40.50.720">
    <property type="entry name" value="NAD(P)-binding Rossmann-like Domain"/>
    <property type="match status" value="1"/>
</dbReference>
<evidence type="ECO:0008006" key="5">
    <source>
        <dbReference type="Google" id="ProtNLM"/>
    </source>
</evidence>
<dbReference type="SUPFAM" id="SSF48179">
    <property type="entry name" value="6-phosphogluconate dehydrogenase C-terminal domain-like"/>
    <property type="match status" value="1"/>
</dbReference>
<gene>
    <name evidence="3" type="ORF">GCM10010921_06630</name>
</gene>
<dbReference type="Pfam" id="PF03446">
    <property type="entry name" value="NAD_binding_2"/>
    <property type="match status" value="1"/>
</dbReference>
<name>A0A917ID96_9MICO</name>
<reference evidence="3" key="2">
    <citation type="submission" date="2020-09" db="EMBL/GenBank/DDBJ databases">
        <authorList>
            <person name="Sun Q."/>
            <person name="Zhou Y."/>
        </authorList>
    </citation>
    <scope>NUCLEOTIDE SEQUENCE</scope>
    <source>
        <strain evidence="3">CGMCC 1.15794</strain>
    </source>
</reference>
<evidence type="ECO:0000259" key="2">
    <source>
        <dbReference type="Pfam" id="PF09130"/>
    </source>
</evidence>
<dbReference type="Proteomes" id="UP000657592">
    <property type="component" value="Unassembled WGS sequence"/>
</dbReference>
<sequence>MLGLGEAGRCYARGLADAGADTRGFDPYVQDTGPGLDRRERLQDCVDGADVVLSLVGARASVDAARAAIPAMRAGAVFADLNTASPETKARIAALGSEGRVPVADVAVLAPVTRAAHRTPLLASGDGAEPFAAILRRFGAPVDVAAGPAGDAARLKLLRGVFMKGMAALVLEGLEAARTAGAQEWLRGQIARELGPEGAATVDRLVEGTFRHAERRRHEMSDALALLEHAGTPADMTRATLAWFERILAEREAPEAGPRATDEGPR</sequence>
<protein>
    <recommendedName>
        <fullName evidence="5">NAD(P)-dependent oxidoreductase</fullName>
    </recommendedName>
</protein>
<evidence type="ECO:0000313" key="4">
    <source>
        <dbReference type="Proteomes" id="UP000657592"/>
    </source>
</evidence>
<feature type="domain" description="6-phosphogluconate dehydrogenase NADP-binding" evidence="1">
    <location>
        <begin position="1"/>
        <end position="135"/>
    </location>
</feature>
<dbReference type="Gene3D" id="1.10.1040.10">
    <property type="entry name" value="N-(1-d-carboxylethyl)-l-norvaline Dehydrogenase, domain 2"/>
    <property type="match status" value="1"/>
</dbReference>
<dbReference type="SUPFAM" id="SSF51735">
    <property type="entry name" value="NAD(P)-binding Rossmann-fold domains"/>
    <property type="match status" value="1"/>
</dbReference>
<dbReference type="AlphaFoldDB" id="A0A917ID96"/>
<reference evidence="3" key="1">
    <citation type="journal article" date="2014" name="Int. J. Syst. Evol. Microbiol.">
        <title>Complete genome sequence of Corynebacterium casei LMG S-19264T (=DSM 44701T), isolated from a smear-ripened cheese.</title>
        <authorList>
            <consortium name="US DOE Joint Genome Institute (JGI-PGF)"/>
            <person name="Walter F."/>
            <person name="Albersmeier A."/>
            <person name="Kalinowski J."/>
            <person name="Ruckert C."/>
        </authorList>
    </citation>
    <scope>NUCLEOTIDE SEQUENCE</scope>
    <source>
        <strain evidence="3">CGMCC 1.15794</strain>
    </source>
</reference>
<comment type="caution">
    <text evidence="3">The sequence shown here is derived from an EMBL/GenBank/DDBJ whole genome shotgun (WGS) entry which is preliminary data.</text>
</comment>
<proteinExistence type="predicted"/>